<reference evidence="3 4" key="1">
    <citation type="submission" date="2020-01" db="EMBL/GenBank/DDBJ databases">
        <authorList>
            <person name="Gupta K D."/>
        </authorList>
    </citation>
    <scope>NUCLEOTIDE SEQUENCE [LARGE SCALE GENOMIC DNA]</scope>
</reference>
<name>A0A8S0VZT7_CYCAE</name>
<sequence length="364" mass="39753">MAFLDPELAYQLTIAVYVHVGALAVLIWDILNNLRQDISLAIGHPLRYREIKPGRGLARLACLCFVLFVVVAQTAPIDAPCLAFGKAASWFYAPAVSITSLLFLIRLRAIFDGHTLVRLVFSGLWLCVLASCLTPALGLTNANIGTTKYCLQVDVKPYVGAATIVPLVNDTLVFLATSWKLMENAYVAAYPLTGTKGLGFRVKAFFRGDYLPAFSRGLLHDGQVYYLTTVTTNLMVAVVFHFPSVPAVYQSLLVIPNVTLMNIMACRVYRRTKQTRYKDAGILSGNVLSSQPLSFPLAFATIRSPHGTSNLRESGQEGIECPKSTFSVGTFATIERGDDEGMRTSEVDNTDTPASVTVVNSARR</sequence>
<feature type="transmembrane region" description="Helical" evidence="2">
    <location>
        <begin position="119"/>
        <end position="138"/>
    </location>
</feature>
<feature type="compositionally biased region" description="Polar residues" evidence="1">
    <location>
        <begin position="350"/>
        <end position="364"/>
    </location>
</feature>
<feature type="transmembrane region" description="Helical" evidence="2">
    <location>
        <begin position="57"/>
        <end position="75"/>
    </location>
</feature>
<evidence type="ECO:0000256" key="2">
    <source>
        <dbReference type="SAM" id="Phobius"/>
    </source>
</evidence>
<keyword evidence="2" id="KW-0472">Membrane</keyword>
<feature type="transmembrane region" description="Helical" evidence="2">
    <location>
        <begin position="12"/>
        <end position="31"/>
    </location>
</feature>
<gene>
    <name evidence="3" type="ORF">AAE3_LOCUS11447</name>
</gene>
<evidence type="ECO:0000313" key="3">
    <source>
        <dbReference type="EMBL" id="CAA7269174.1"/>
    </source>
</evidence>
<evidence type="ECO:0000256" key="1">
    <source>
        <dbReference type="SAM" id="MobiDB-lite"/>
    </source>
</evidence>
<feature type="region of interest" description="Disordered" evidence="1">
    <location>
        <begin position="341"/>
        <end position="364"/>
    </location>
</feature>
<accession>A0A8S0VZT7</accession>
<evidence type="ECO:0000313" key="4">
    <source>
        <dbReference type="Proteomes" id="UP000467700"/>
    </source>
</evidence>
<dbReference type="OrthoDB" id="3038990at2759"/>
<dbReference type="EMBL" id="CACVBS010000075">
    <property type="protein sequence ID" value="CAA7269174.1"/>
    <property type="molecule type" value="Genomic_DNA"/>
</dbReference>
<protein>
    <submittedName>
        <fullName evidence="3">Uncharacterized protein</fullName>
    </submittedName>
</protein>
<keyword evidence="4" id="KW-1185">Reference proteome</keyword>
<dbReference type="AlphaFoldDB" id="A0A8S0VZT7"/>
<feature type="transmembrane region" description="Helical" evidence="2">
    <location>
        <begin position="158"/>
        <end position="176"/>
    </location>
</feature>
<keyword evidence="2" id="KW-0812">Transmembrane</keyword>
<feature type="transmembrane region" description="Helical" evidence="2">
    <location>
        <begin position="224"/>
        <end position="242"/>
    </location>
</feature>
<feature type="transmembrane region" description="Helical" evidence="2">
    <location>
        <begin position="87"/>
        <end position="107"/>
    </location>
</feature>
<feature type="transmembrane region" description="Helical" evidence="2">
    <location>
        <begin position="248"/>
        <end position="269"/>
    </location>
</feature>
<organism evidence="3 4">
    <name type="scientific">Cyclocybe aegerita</name>
    <name type="common">Black poplar mushroom</name>
    <name type="synonym">Agrocybe aegerita</name>
    <dbReference type="NCBI Taxonomy" id="1973307"/>
    <lineage>
        <taxon>Eukaryota</taxon>
        <taxon>Fungi</taxon>
        <taxon>Dikarya</taxon>
        <taxon>Basidiomycota</taxon>
        <taxon>Agaricomycotina</taxon>
        <taxon>Agaricomycetes</taxon>
        <taxon>Agaricomycetidae</taxon>
        <taxon>Agaricales</taxon>
        <taxon>Agaricineae</taxon>
        <taxon>Bolbitiaceae</taxon>
        <taxon>Cyclocybe</taxon>
    </lineage>
</organism>
<comment type="caution">
    <text evidence="3">The sequence shown here is derived from an EMBL/GenBank/DDBJ whole genome shotgun (WGS) entry which is preliminary data.</text>
</comment>
<dbReference type="Proteomes" id="UP000467700">
    <property type="component" value="Unassembled WGS sequence"/>
</dbReference>
<proteinExistence type="predicted"/>
<keyword evidence="2" id="KW-1133">Transmembrane helix</keyword>